<accession>A0A937UMY4</accession>
<evidence type="ECO:0000313" key="3">
    <source>
        <dbReference type="Proteomes" id="UP000604475"/>
    </source>
</evidence>
<sequence>MAVLNVHSRRLPAAAEQVGVLLDSLASPADRLWPHQTWPSMRFDRPLEVGAVGGHGPIRYRIEAYLPGRWIRFRFTAPRGFDGFHEYIVRESSDGHATLQHLCTMRLRGSARLTWPLFYRPLHDALIEDSIDLAEWAATAASQPTGRWTYQVRLLRALSGRIRRRAARGHSQHLTPPIDGGDPKSAKRH</sequence>
<keyword evidence="3" id="KW-1185">Reference proteome</keyword>
<reference evidence="2" key="1">
    <citation type="submission" date="2020-12" db="EMBL/GenBank/DDBJ databases">
        <title>Genomic characterization of non-nitrogen-fixing Frankia strains.</title>
        <authorList>
            <person name="Carlos-Shanley C."/>
            <person name="Guerra T."/>
            <person name="Hahn D."/>
        </authorList>
    </citation>
    <scope>NUCLEOTIDE SEQUENCE</scope>
    <source>
        <strain evidence="2">CN6</strain>
    </source>
</reference>
<comment type="caution">
    <text evidence="2">The sequence shown here is derived from an EMBL/GenBank/DDBJ whole genome shotgun (WGS) entry which is preliminary data.</text>
</comment>
<evidence type="ECO:0008006" key="4">
    <source>
        <dbReference type="Google" id="ProtNLM"/>
    </source>
</evidence>
<dbReference type="EMBL" id="JAEACQ010000160">
    <property type="protein sequence ID" value="MBL7627362.1"/>
    <property type="molecule type" value="Genomic_DNA"/>
</dbReference>
<organism evidence="2 3">
    <name type="scientific">Frankia nepalensis</name>
    <dbReference type="NCBI Taxonomy" id="1836974"/>
    <lineage>
        <taxon>Bacteria</taxon>
        <taxon>Bacillati</taxon>
        <taxon>Actinomycetota</taxon>
        <taxon>Actinomycetes</taxon>
        <taxon>Frankiales</taxon>
        <taxon>Frankiaceae</taxon>
        <taxon>Frankia</taxon>
    </lineage>
</organism>
<name>A0A937UMY4_9ACTN</name>
<evidence type="ECO:0000256" key="1">
    <source>
        <dbReference type="SAM" id="MobiDB-lite"/>
    </source>
</evidence>
<proteinExistence type="predicted"/>
<feature type="region of interest" description="Disordered" evidence="1">
    <location>
        <begin position="165"/>
        <end position="189"/>
    </location>
</feature>
<dbReference type="Proteomes" id="UP000604475">
    <property type="component" value="Unassembled WGS sequence"/>
</dbReference>
<dbReference type="RefSeq" id="WP_203003524.1">
    <property type="nucleotide sequence ID" value="NZ_JADWYU010000099.1"/>
</dbReference>
<gene>
    <name evidence="2" type="ORF">I7412_09310</name>
</gene>
<dbReference type="AlphaFoldDB" id="A0A937UMY4"/>
<protein>
    <recommendedName>
        <fullName evidence="4">SRPBCC family protein</fullName>
    </recommendedName>
</protein>
<evidence type="ECO:0000313" key="2">
    <source>
        <dbReference type="EMBL" id="MBL7627362.1"/>
    </source>
</evidence>